<dbReference type="STRING" id="861266.ARTSIC4J27_4149"/>
<organism evidence="1 2">
    <name type="scientific">Pseudarthrobacter siccitolerans</name>
    <dbReference type="NCBI Taxonomy" id="861266"/>
    <lineage>
        <taxon>Bacteria</taxon>
        <taxon>Bacillati</taxon>
        <taxon>Actinomycetota</taxon>
        <taxon>Actinomycetes</taxon>
        <taxon>Micrococcales</taxon>
        <taxon>Micrococcaceae</taxon>
        <taxon>Pseudarthrobacter</taxon>
    </lineage>
</organism>
<reference evidence="2" key="1">
    <citation type="journal article" date="2014" name="Genome Announc.">
        <title>Genome Sequence of Arthrobacter siccitolerans 4J27, a Xeroprotectant-Producing Desiccation-Tolerant Microorganism.</title>
        <authorList>
            <person name="Manzanera M."/>
            <person name="Santa-Cruz-Calvo L."/>
            <person name="Vilchez J.I."/>
            <person name="Garcia-Fontana C."/>
            <person name="Silva-Castro G.A."/>
            <person name="Calvo C."/>
            <person name="Gonzalez-Lopez J."/>
        </authorList>
    </citation>
    <scope>NUCLEOTIDE SEQUENCE [LARGE SCALE GENOMIC DNA]</scope>
    <source>
        <strain evidence="2">4J27</strain>
    </source>
</reference>
<evidence type="ECO:0000313" key="1">
    <source>
        <dbReference type="EMBL" id="CCQ48151.1"/>
    </source>
</evidence>
<name>A0A024H8T2_9MICC</name>
<comment type="caution">
    <text evidence="1">The sequence shown here is derived from an EMBL/GenBank/DDBJ whole genome shotgun (WGS) entry which is preliminary data.</text>
</comment>
<dbReference type="EMBL" id="CAQI01000054">
    <property type="protein sequence ID" value="CCQ48151.1"/>
    <property type="molecule type" value="Genomic_DNA"/>
</dbReference>
<sequence>MYQALSDVPAPDIDIPGVDDVRGAFASLNALADLPGIVSNEVSDTVVWLSWNHTKFITGVALPADAGNTVKKGNCFI</sequence>
<evidence type="ECO:0000313" key="2">
    <source>
        <dbReference type="Proteomes" id="UP000035722"/>
    </source>
</evidence>
<keyword evidence="2" id="KW-1185">Reference proteome</keyword>
<gene>
    <name evidence="1" type="ORF">ARTSIC4J27_4149</name>
</gene>
<dbReference type="AlphaFoldDB" id="A0A024H8T2"/>
<protein>
    <submittedName>
        <fullName evidence="1">Short-chain dehydrogenase/reductase SDR</fullName>
    </submittedName>
</protein>
<dbReference type="Proteomes" id="UP000035722">
    <property type="component" value="Unassembled WGS sequence"/>
</dbReference>
<proteinExistence type="predicted"/>
<accession>A0A024H8T2</accession>